<evidence type="ECO:0000313" key="3">
    <source>
        <dbReference type="Proteomes" id="UP000075714"/>
    </source>
</evidence>
<comment type="caution">
    <text evidence="2">The sequence shown here is derived from an EMBL/GenBank/DDBJ whole genome shotgun (WGS) entry which is preliminary data.</text>
</comment>
<dbReference type="Proteomes" id="UP000075714">
    <property type="component" value="Unassembled WGS sequence"/>
</dbReference>
<proteinExistence type="predicted"/>
<reference evidence="3" key="1">
    <citation type="journal article" date="2016" name="Nat. Commun.">
        <title>The Gonium pectorale genome demonstrates co-option of cell cycle regulation during the evolution of multicellularity.</title>
        <authorList>
            <person name="Hanschen E.R."/>
            <person name="Marriage T.N."/>
            <person name="Ferris P.J."/>
            <person name="Hamaji T."/>
            <person name="Toyoda A."/>
            <person name="Fujiyama A."/>
            <person name="Neme R."/>
            <person name="Noguchi H."/>
            <person name="Minakuchi Y."/>
            <person name="Suzuki M."/>
            <person name="Kawai-Toyooka H."/>
            <person name="Smith D.R."/>
            <person name="Sparks H."/>
            <person name="Anderson J."/>
            <person name="Bakaric R."/>
            <person name="Luria V."/>
            <person name="Karger A."/>
            <person name="Kirschner M.W."/>
            <person name="Durand P.M."/>
            <person name="Michod R.E."/>
            <person name="Nozaki H."/>
            <person name="Olson B.J."/>
        </authorList>
    </citation>
    <scope>NUCLEOTIDE SEQUENCE [LARGE SCALE GENOMIC DNA]</scope>
    <source>
        <strain evidence="3">NIES-2863</strain>
    </source>
</reference>
<feature type="compositionally biased region" description="Basic and acidic residues" evidence="1">
    <location>
        <begin position="22"/>
        <end position="35"/>
    </location>
</feature>
<name>A0A150H4K0_GONPE</name>
<protein>
    <submittedName>
        <fullName evidence="2">Uncharacterized protein</fullName>
    </submittedName>
</protein>
<evidence type="ECO:0000256" key="1">
    <source>
        <dbReference type="SAM" id="MobiDB-lite"/>
    </source>
</evidence>
<feature type="region of interest" description="Disordered" evidence="1">
    <location>
        <begin position="1"/>
        <end position="35"/>
    </location>
</feature>
<sequence length="250" mass="29006">MSTSERERGELMDEEEAGLPEAKPETTRSLPKLEQKKLTEESAQKSHMSLRQFLPSIVTDFEELLRLHGYAFNEIEAATWVCLCIQPQLLRQRLRDAVKLLPGRVFPDKEWLEEWLCRALPLNSDPLYLETVRKFRKYEALSTLEQLLTDFNDFRRDMPNNDDRLFINGVLSVLNPGLLKLMQNRVVNNRSEEWDVGRGKSHILVVQNNFHFQLQVAIHHNWQLVVTEHVLQPRMGGATKHETRGGPASL</sequence>
<organism evidence="2 3">
    <name type="scientific">Gonium pectorale</name>
    <name type="common">Green alga</name>
    <dbReference type="NCBI Taxonomy" id="33097"/>
    <lineage>
        <taxon>Eukaryota</taxon>
        <taxon>Viridiplantae</taxon>
        <taxon>Chlorophyta</taxon>
        <taxon>core chlorophytes</taxon>
        <taxon>Chlorophyceae</taxon>
        <taxon>CS clade</taxon>
        <taxon>Chlamydomonadales</taxon>
        <taxon>Volvocaceae</taxon>
        <taxon>Gonium</taxon>
    </lineage>
</organism>
<keyword evidence="3" id="KW-1185">Reference proteome</keyword>
<accession>A0A150H4K0</accession>
<dbReference type="AlphaFoldDB" id="A0A150H4K0"/>
<gene>
    <name evidence="2" type="ORF">GPECTOR_5000g1294</name>
</gene>
<feature type="compositionally biased region" description="Basic and acidic residues" evidence="1">
    <location>
        <begin position="1"/>
        <end position="11"/>
    </location>
</feature>
<evidence type="ECO:0000313" key="2">
    <source>
        <dbReference type="EMBL" id="KXZ57067.1"/>
    </source>
</evidence>
<dbReference type="EMBL" id="LSYV01000001">
    <property type="protein sequence ID" value="KXZ57067.1"/>
    <property type="molecule type" value="Genomic_DNA"/>
</dbReference>